<dbReference type="EMBL" id="JAYWIO010000003">
    <property type="protein sequence ID" value="KAK7274702.1"/>
    <property type="molecule type" value="Genomic_DNA"/>
</dbReference>
<comment type="caution">
    <text evidence="1">The sequence shown here is derived from an EMBL/GenBank/DDBJ whole genome shotgun (WGS) entry which is preliminary data.</text>
</comment>
<gene>
    <name evidence="1" type="ORF">RIF29_15799</name>
</gene>
<reference evidence="1 2" key="1">
    <citation type="submission" date="2024-01" db="EMBL/GenBank/DDBJ databases">
        <title>The genomes of 5 underutilized Papilionoideae crops provide insights into root nodulation and disease resistanc.</title>
        <authorList>
            <person name="Yuan L."/>
        </authorList>
    </citation>
    <scope>NUCLEOTIDE SEQUENCE [LARGE SCALE GENOMIC DNA]</scope>
    <source>
        <strain evidence="1">ZHUSHIDOU_FW_LH</strain>
        <tissue evidence="1">Leaf</tissue>
    </source>
</reference>
<keyword evidence="2" id="KW-1185">Reference proteome</keyword>
<organism evidence="1 2">
    <name type="scientific">Crotalaria pallida</name>
    <name type="common">Smooth rattlebox</name>
    <name type="synonym">Crotalaria striata</name>
    <dbReference type="NCBI Taxonomy" id="3830"/>
    <lineage>
        <taxon>Eukaryota</taxon>
        <taxon>Viridiplantae</taxon>
        <taxon>Streptophyta</taxon>
        <taxon>Embryophyta</taxon>
        <taxon>Tracheophyta</taxon>
        <taxon>Spermatophyta</taxon>
        <taxon>Magnoliopsida</taxon>
        <taxon>eudicotyledons</taxon>
        <taxon>Gunneridae</taxon>
        <taxon>Pentapetalae</taxon>
        <taxon>rosids</taxon>
        <taxon>fabids</taxon>
        <taxon>Fabales</taxon>
        <taxon>Fabaceae</taxon>
        <taxon>Papilionoideae</taxon>
        <taxon>50 kb inversion clade</taxon>
        <taxon>genistoids sensu lato</taxon>
        <taxon>core genistoids</taxon>
        <taxon>Crotalarieae</taxon>
        <taxon>Crotalaria</taxon>
    </lineage>
</organism>
<name>A0AAN9ICX3_CROPI</name>
<sequence>MSNFTDHSSCGHSLQHDCRILRTISLSNQEQKQDRDGKTVVASVLLQCCGRYCRYGSVFSVIYDHTAIAARGGNGTHRNRYVTAASRIADRYLNHCCGA</sequence>
<dbReference type="Proteomes" id="UP001372338">
    <property type="component" value="Unassembled WGS sequence"/>
</dbReference>
<dbReference type="AlphaFoldDB" id="A0AAN9ICX3"/>
<evidence type="ECO:0000313" key="2">
    <source>
        <dbReference type="Proteomes" id="UP001372338"/>
    </source>
</evidence>
<protein>
    <submittedName>
        <fullName evidence="1">Uncharacterized protein</fullName>
    </submittedName>
</protein>
<evidence type="ECO:0000313" key="1">
    <source>
        <dbReference type="EMBL" id="KAK7274702.1"/>
    </source>
</evidence>
<accession>A0AAN9ICX3</accession>
<proteinExistence type="predicted"/>